<gene>
    <name evidence="1" type="ORF">PXX05_05865</name>
</gene>
<evidence type="ECO:0000313" key="1">
    <source>
        <dbReference type="EMBL" id="WED44312.1"/>
    </source>
</evidence>
<reference evidence="1 2" key="1">
    <citation type="submission" date="2023-02" db="EMBL/GenBank/DDBJ databases">
        <title>Genome Sequence of L. cardiaca H63T.</title>
        <authorList>
            <person name="Lopez A.E."/>
            <person name="Cianciotto N.P."/>
        </authorList>
    </citation>
    <scope>NUCLEOTIDE SEQUENCE [LARGE SCALE GENOMIC DNA]</scope>
    <source>
        <strain evidence="1 2">H63</strain>
    </source>
</reference>
<proteinExistence type="predicted"/>
<accession>A0ABY8AUE0</accession>
<dbReference type="RefSeq" id="WP_275090129.1">
    <property type="nucleotide sequence ID" value="NZ_CP119078.1"/>
</dbReference>
<dbReference type="EMBL" id="CP119078">
    <property type="protein sequence ID" value="WED44312.1"/>
    <property type="molecule type" value="Genomic_DNA"/>
</dbReference>
<keyword evidence="2" id="KW-1185">Reference proteome</keyword>
<sequence>MTTFFEKIKNALSMQAPYNSSSSHRNAQRGNAMAEVVGEGLEMFNPVAVVPSRVAQVLISGYQFFRLDIQGCERAAHLLQAAISATHMGLVITLFFQSGECDAALAGDLCKAIFLCNLLYKGTLLVGWAPSEMYQEPASRAAENLQV</sequence>
<evidence type="ECO:0000313" key="2">
    <source>
        <dbReference type="Proteomes" id="UP001222087"/>
    </source>
</evidence>
<dbReference type="Proteomes" id="UP001222087">
    <property type="component" value="Chromosome"/>
</dbReference>
<organism evidence="1 2">
    <name type="scientific">Legionella cardiaca</name>
    <dbReference type="NCBI Taxonomy" id="1071983"/>
    <lineage>
        <taxon>Bacteria</taxon>
        <taxon>Pseudomonadati</taxon>
        <taxon>Pseudomonadota</taxon>
        <taxon>Gammaproteobacteria</taxon>
        <taxon>Legionellales</taxon>
        <taxon>Legionellaceae</taxon>
        <taxon>Legionella</taxon>
    </lineage>
</organism>
<name>A0ABY8AUE0_9GAMM</name>
<protein>
    <submittedName>
        <fullName evidence="1">Uncharacterized protein</fullName>
    </submittedName>
</protein>